<dbReference type="RefSeq" id="WP_134192914.1">
    <property type="nucleotide sequence ID" value="NZ_JBHLUW010000061.1"/>
</dbReference>
<sequence length="235" mass="25098">MKLLTARHILPGTAAFIAATAALSFVALMIATTGQIAWYTASVIALACAAAAQSCRYAKLRTLRDAIARSEASSVLEVHINGVPAGRMAETQYRKLELESWMDARNYVAQFVAILAYAGNCLWAALLLVPVVVFWYLGIEAFADPGSLAAALTSLQAAAQNAAGPATLIYAIGHLLVTLAGGTWFVLAGSMFAYRLGYRIENRFRTDFDNRVRCAVNAAMNGPVNIAFATASSER</sequence>
<evidence type="ECO:0000313" key="3">
    <source>
        <dbReference type="Proteomes" id="UP000295509"/>
    </source>
</evidence>
<dbReference type="AlphaFoldDB" id="A0A4V6QD28"/>
<dbReference type="EMBL" id="SORE01000011">
    <property type="protein sequence ID" value="TDY48299.1"/>
    <property type="molecule type" value="Genomic_DNA"/>
</dbReference>
<keyword evidence="3" id="KW-1185">Reference proteome</keyword>
<feature type="transmembrane region" description="Helical" evidence="1">
    <location>
        <begin position="12"/>
        <end position="30"/>
    </location>
</feature>
<reference evidence="2 3" key="1">
    <citation type="submission" date="2019-03" db="EMBL/GenBank/DDBJ databases">
        <title>Genomic Encyclopedia of Type Strains, Phase III (KMG-III): the genomes of soil and plant-associated and newly described type strains.</title>
        <authorList>
            <person name="Whitman W."/>
        </authorList>
    </citation>
    <scope>NUCLEOTIDE SEQUENCE [LARGE SCALE GENOMIC DNA]</scope>
    <source>
        <strain evidence="2 3">LMG 29544</strain>
    </source>
</reference>
<evidence type="ECO:0000256" key="1">
    <source>
        <dbReference type="SAM" id="Phobius"/>
    </source>
</evidence>
<gene>
    <name evidence="2" type="ORF">BX592_111234</name>
</gene>
<organism evidence="2 3">
    <name type="scientific">Paraburkholderia rhizosphaerae</name>
    <dbReference type="NCBI Taxonomy" id="480658"/>
    <lineage>
        <taxon>Bacteria</taxon>
        <taxon>Pseudomonadati</taxon>
        <taxon>Pseudomonadota</taxon>
        <taxon>Betaproteobacteria</taxon>
        <taxon>Burkholderiales</taxon>
        <taxon>Burkholderiaceae</taxon>
        <taxon>Paraburkholderia</taxon>
    </lineage>
</organism>
<protein>
    <submittedName>
        <fullName evidence="2">Uncharacterized protein</fullName>
    </submittedName>
</protein>
<dbReference type="OrthoDB" id="9114029at2"/>
<accession>A0A4V6QD28</accession>
<name>A0A4V6QD28_9BURK</name>
<keyword evidence="1" id="KW-1133">Transmembrane helix</keyword>
<feature type="transmembrane region" description="Helical" evidence="1">
    <location>
        <begin position="168"/>
        <end position="194"/>
    </location>
</feature>
<proteinExistence type="predicted"/>
<comment type="caution">
    <text evidence="2">The sequence shown here is derived from an EMBL/GenBank/DDBJ whole genome shotgun (WGS) entry which is preliminary data.</text>
</comment>
<keyword evidence="1" id="KW-0472">Membrane</keyword>
<keyword evidence="1" id="KW-0812">Transmembrane</keyword>
<dbReference type="Proteomes" id="UP000295509">
    <property type="component" value="Unassembled WGS sequence"/>
</dbReference>
<evidence type="ECO:0000313" key="2">
    <source>
        <dbReference type="EMBL" id="TDY48299.1"/>
    </source>
</evidence>
<feature type="transmembrane region" description="Helical" evidence="1">
    <location>
        <begin position="36"/>
        <end position="55"/>
    </location>
</feature>
<feature type="transmembrane region" description="Helical" evidence="1">
    <location>
        <begin position="111"/>
        <end position="137"/>
    </location>
</feature>